<evidence type="ECO:0008006" key="6">
    <source>
        <dbReference type="Google" id="ProtNLM"/>
    </source>
</evidence>
<reference evidence="4 5" key="1">
    <citation type="journal article" date="2019" name="Nat. Med.">
        <title>A library of human gut bacterial isolates paired with longitudinal multiomics data enables mechanistic microbiome research.</title>
        <authorList>
            <person name="Poyet M."/>
            <person name="Groussin M."/>
            <person name="Gibbons S.M."/>
            <person name="Avila-Pacheco J."/>
            <person name="Jiang X."/>
            <person name="Kearney S.M."/>
            <person name="Perrotta A.R."/>
            <person name="Berdy B."/>
            <person name="Zhao S."/>
            <person name="Lieberman T.D."/>
            <person name="Swanson P.K."/>
            <person name="Smith M."/>
            <person name="Roesemann S."/>
            <person name="Alexander J.E."/>
            <person name="Rich S.A."/>
            <person name="Livny J."/>
            <person name="Vlamakis H."/>
            <person name="Clish C."/>
            <person name="Bullock K."/>
            <person name="Deik A."/>
            <person name="Scott J."/>
            <person name="Pierce K.A."/>
            <person name="Xavier R.J."/>
            <person name="Alm E.J."/>
        </authorList>
    </citation>
    <scope>NUCLEOTIDE SEQUENCE [LARGE SCALE GENOMIC DNA]</scope>
    <source>
        <strain evidence="2 5">BIOML-A1</strain>
        <strain evidence="3 4">BIOML-A4</strain>
    </source>
</reference>
<comment type="caution">
    <text evidence="2">The sequence shown here is derived from an EMBL/GenBank/DDBJ whole genome shotgun (WGS) entry which is preliminary data.</text>
</comment>
<dbReference type="SUPFAM" id="SSF48452">
    <property type="entry name" value="TPR-like"/>
    <property type="match status" value="1"/>
</dbReference>
<evidence type="ECO:0000313" key="3">
    <source>
        <dbReference type="EMBL" id="KAA5401143.1"/>
    </source>
</evidence>
<keyword evidence="1" id="KW-0732">Signal</keyword>
<gene>
    <name evidence="3" type="ORF">F2Y51_23085</name>
    <name evidence="2" type="ORF">F2Y58_21750</name>
</gene>
<organism evidence="2 5">
    <name type="scientific">Phocaeicola dorei</name>
    <dbReference type="NCBI Taxonomy" id="357276"/>
    <lineage>
        <taxon>Bacteria</taxon>
        <taxon>Pseudomonadati</taxon>
        <taxon>Bacteroidota</taxon>
        <taxon>Bacteroidia</taxon>
        <taxon>Bacteroidales</taxon>
        <taxon>Bacteroidaceae</taxon>
        <taxon>Phocaeicola</taxon>
    </lineage>
</organism>
<dbReference type="Proteomes" id="UP000481616">
    <property type="component" value="Unassembled WGS sequence"/>
</dbReference>
<dbReference type="EMBL" id="VVYY01000030">
    <property type="protein sequence ID" value="KAA5392597.1"/>
    <property type="molecule type" value="Genomic_DNA"/>
</dbReference>
<dbReference type="Gene3D" id="3.30.1330.60">
    <property type="entry name" value="OmpA-like domain"/>
    <property type="match status" value="1"/>
</dbReference>
<dbReference type="EMBL" id="VVZA01000040">
    <property type="protein sequence ID" value="KAA5401143.1"/>
    <property type="molecule type" value="Genomic_DNA"/>
</dbReference>
<evidence type="ECO:0000313" key="4">
    <source>
        <dbReference type="Proteomes" id="UP000441162"/>
    </source>
</evidence>
<evidence type="ECO:0000313" key="5">
    <source>
        <dbReference type="Proteomes" id="UP000481616"/>
    </source>
</evidence>
<evidence type="ECO:0000256" key="1">
    <source>
        <dbReference type="SAM" id="SignalP"/>
    </source>
</evidence>
<dbReference type="AlphaFoldDB" id="A0A4Q5HKS3"/>
<name>A0A4Q5HKS3_9BACT</name>
<accession>A0A4Q5HKS3</accession>
<dbReference type="InterPro" id="IPR011990">
    <property type="entry name" value="TPR-like_helical_dom_sf"/>
</dbReference>
<proteinExistence type="predicted"/>
<dbReference type="Proteomes" id="UP000441162">
    <property type="component" value="Unassembled WGS sequence"/>
</dbReference>
<feature type="signal peptide" evidence="1">
    <location>
        <begin position="1"/>
        <end position="24"/>
    </location>
</feature>
<dbReference type="InterPro" id="IPR036737">
    <property type="entry name" value="OmpA-like_sf"/>
</dbReference>
<evidence type="ECO:0000313" key="2">
    <source>
        <dbReference type="EMBL" id="KAA5392597.1"/>
    </source>
</evidence>
<dbReference type="PROSITE" id="PS51257">
    <property type="entry name" value="PROKAR_LIPOPROTEIN"/>
    <property type="match status" value="1"/>
</dbReference>
<dbReference type="RefSeq" id="WP_130054520.1">
    <property type="nucleotide sequence ID" value="NZ_RCXK01000031.1"/>
</dbReference>
<sequence length="689" mass="80556">MRKTRHIVPLALAAGLLVSCTATQHCLKRVRISQPRTSEAVTDTGYRPPQQITWTDDKGEQHIVTEAARDSVTGEYITQVELAEITVVARSKQVAERNGKINLDFVVTVPGELINNKWQLQLTPVAYKPSDTLYLDRIFLSGADFAKMQKKGYMRYQAFMNSIIPDSLYLQRLFDEKGCRKALADLEEEYFQAWKHEVIQKERWIDWSDKTNARFALFNYKMERNRRAIAGYNSILEYLPAYWMRREMDGKHIPSKWRMFADGGYKIRTRSITPEDSAAIAERFTDYEKMAENRKRKEQADAMYKKYVKFPYESARLDTVIKEGGSFVYYYKQELPATENTKKIDLTLDGLILSKDETRTELPPSDTLTYFVSSMVQFLDRTPRYRKRIITRKDEVSLRAYVAYRSGSVEFSESLGSNRQEIDKVFETIRGINFTGEFLIDSIRMTATSSPEGNAAMNLSLSRERALALKRYLASRTDDREGVDTLFRPRWRGEDWGRLYELVSDDDSLAHRDELLRIMREKGNPDEREYLLRGYATDYRRVREKYYPLLRGVEFRFHLHRRGMVRDTVVMPVIDSTYMQAVQLIEDRQYKKALSILEEGFYDKDYNTAVCLMSLGYDGRALEIMLGQPDTPDRNYLLAILYSRLGREEEAVRSFVRACEEDASKIWRGRLDPEINKLIVTYNLYKDEY</sequence>
<protein>
    <recommendedName>
        <fullName evidence="6">Tetratricopeptide repeat protein</fullName>
    </recommendedName>
</protein>
<feature type="chain" id="PRO_5043194566" description="Tetratricopeptide repeat protein" evidence="1">
    <location>
        <begin position="25"/>
        <end position="689"/>
    </location>
</feature>